<keyword evidence="4" id="KW-1185">Reference proteome</keyword>
<dbReference type="GO" id="GO:0016747">
    <property type="term" value="F:acyltransferase activity, transferring groups other than amino-acyl groups"/>
    <property type="evidence" value="ECO:0007669"/>
    <property type="project" value="InterPro"/>
</dbReference>
<feature type="domain" description="Acyltransferase 3" evidence="2">
    <location>
        <begin position="6"/>
        <end position="364"/>
    </location>
</feature>
<feature type="transmembrane region" description="Helical" evidence="1">
    <location>
        <begin position="185"/>
        <end position="205"/>
    </location>
</feature>
<evidence type="ECO:0000313" key="4">
    <source>
        <dbReference type="Proteomes" id="UP000000663"/>
    </source>
</evidence>
<evidence type="ECO:0000256" key="1">
    <source>
        <dbReference type="SAM" id="Phobius"/>
    </source>
</evidence>
<dbReference type="GeneID" id="5144284"/>
<feature type="transmembrane region" description="Helical" evidence="1">
    <location>
        <begin position="212"/>
        <end position="232"/>
    </location>
</feature>
<dbReference type="Proteomes" id="UP000000663">
    <property type="component" value="Chromosome"/>
</dbReference>
<keyword evidence="1" id="KW-0472">Membrane</keyword>
<keyword evidence="1" id="KW-1133">Transmembrane helix</keyword>
<dbReference type="PATRIC" id="fig|351160.9.peg.1532"/>
<reference evidence="3 4" key="1">
    <citation type="journal article" date="2006" name="Science">
        <title>Genome of rice cluster I archaea -- the key methane producers in the rice rhizosphere.</title>
        <authorList>
            <person name="Erkel C."/>
            <person name="Kube M."/>
            <person name="Reinhardt R."/>
            <person name="Liesack W."/>
        </authorList>
    </citation>
    <scope>NUCLEOTIDE SEQUENCE [LARGE SCALE GENOMIC DNA]</scope>
    <source>
        <strain evidence="4">DSM 22066 / NBRC 105507 / MRE50</strain>
    </source>
</reference>
<evidence type="ECO:0000259" key="2">
    <source>
        <dbReference type="Pfam" id="PF01757"/>
    </source>
</evidence>
<feature type="transmembrane region" description="Helical" evidence="1">
    <location>
        <begin position="252"/>
        <end position="273"/>
    </location>
</feature>
<sequence length="412" mass="47165">MVEKIGYLDGVRGVAALMVAISHFFYGFYPSISSLSPLLININSINITLNFKPLIYMIIHNPACVPIFFVLSGYVLTYKFFQTNNPEKKQDIYLGGAIKRYPRLMIPACVSIIIAFILLSLGLFYNDTASSLLGPKNIFESGFAENWQFTPNLFDALRQGLFSAYFSDNKNGTDHSLVSYNGVLWTMYCEFTGSLILFAILAIFGEFKYRRILYIPVILIFIGTHYMGFIFGLLLADLFNNQEGIRHKVNNLYILIAVLAICIIYWLFINRLTNFPLLGLYKLDLIYIYISVGLLMFVILSSNFMQWLLSRSLFLFLGKISFSMYLLHGIIFASFSSLVFIYLFPKTSYLISFCVTFLLSMIVVFGASYLYYHCVDSQSMRISKEIYNRLKNSSCRVPITKDTKIPDNQGYP</sequence>
<feature type="transmembrane region" description="Helical" evidence="1">
    <location>
        <begin position="350"/>
        <end position="372"/>
    </location>
</feature>
<gene>
    <name evidence="3" type="ORF">RCIX1476</name>
</gene>
<dbReference type="PANTHER" id="PTHR23028:SF134">
    <property type="entry name" value="PUTATIVE (AFU_ORTHOLOGUE AFUA_4G08520)-RELATED"/>
    <property type="match status" value="1"/>
</dbReference>
<feature type="transmembrane region" description="Helical" evidence="1">
    <location>
        <begin position="325"/>
        <end position="343"/>
    </location>
</feature>
<dbReference type="InterPro" id="IPR050879">
    <property type="entry name" value="Acyltransferase_3"/>
</dbReference>
<dbReference type="RefSeq" id="WP_012035813.1">
    <property type="nucleotide sequence ID" value="NC_009464.1"/>
</dbReference>
<feature type="transmembrane region" description="Helical" evidence="1">
    <location>
        <begin position="12"/>
        <end position="29"/>
    </location>
</feature>
<dbReference type="eggNOG" id="arCOG05266">
    <property type="taxonomic scope" value="Archaea"/>
</dbReference>
<dbReference type="KEGG" id="rci:RCIX1476"/>
<proteinExistence type="predicted"/>
<dbReference type="PANTHER" id="PTHR23028">
    <property type="entry name" value="ACETYLTRANSFERASE"/>
    <property type="match status" value="1"/>
</dbReference>
<protein>
    <recommendedName>
        <fullName evidence="2">Acyltransferase 3 domain-containing protein</fullName>
    </recommendedName>
</protein>
<keyword evidence="1" id="KW-0812">Transmembrane</keyword>
<evidence type="ECO:0000313" key="3">
    <source>
        <dbReference type="EMBL" id="CAJ36742.1"/>
    </source>
</evidence>
<feature type="transmembrane region" description="Helical" evidence="1">
    <location>
        <begin position="285"/>
        <end position="305"/>
    </location>
</feature>
<feature type="transmembrane region" description="Helical" evidence="1">
    <location>
        <begin position="54"/>
        <end position="76"/>
    </location>
</feature>
<dbReference type="Pfam" id="PF01757">
    <property type="entry name" value="Acyl_transf_3"/>
    <property type="match status" value="1"/>
</dbReference>
<dbReference type="EMBL" id="AM114193">
    <property type="protein sequence ID" value="CAJ36742.1"/>
    <property type="molecule type" value="Genomic_DNA"/>
</dbReference>
<feature type="transmembrane region" description="Helical" evidence="1">
    <location>
        <begin position="104"/>
        <end position="125"/>
    </location>
</feature>
<organism evidence="3 4">
    <name type="scientific">Methanocella arvoryzae (strain DSM 22066 / NBRC 105507 / MRE50)</name>
    <dbReference type="NCBI Taxonomy" id="351160"/>
    <lineage>
        <taxon>Archaea</taxon>
        <taxon>Methanobacteriati</taxon>
        <taxon>Methanobacteriota</taxon>
        <taxon>Stenosarchaea group</taxon>
        <taxon>Methanomicrobia</taxon>
        <taxon>Methanocellales</taxon>
        <taxon>Methanocellaceae</taxon>
        <taxon>Methanocella</taxon>
    </lineage>
</organism>
<dbReference type="InterPro" id="IPR002656">
    <property type="entry name" value="Acyl_transf_3_dom"/>
</dbReference>
<dbReference type="STRING" id="351160.RCIX1476"/>
<dbReference type="OrthoDB" id="135429at2157"/>
<accession>Q0W4F1</accession>
<dbReference type="AlphaFoldDB" id="Q0W4F1"/>
<name>Q0W4F1_METAR</name>